<accession>A0A1V6P907</accession>
<reference evidence="5" key="1">
    <citation type="journal article" date="2017" name="Nat. Microbiol.">
        <title>Global analysis of biosynthetic gene clusters reveals vast potential of secondary metabolite production in Penicillium species.</title>
        <authorList>
            <person name="Nielsen J.C."/>
            <person name="Grijseels S."/>
            <person name="Prigent S."/>
            <person name="Ji B."/>
            <person name="Dainat J."/>
            <person name="Nielsen K.F."/>
            <person name="Frisvad J.C."/>
            <person name="Workman M."/>
            <person name="Nielsen J."/>
        </authorList>
    </citation>
    <scope>NUCLEOTIDE SEQUENCE [LARGE SCALE GENOMIC DNA]</scope>
    <source>
        <strain evidence="5">IBT 11843</strain>
    </source>
</reference>
<dbReference type="GO" id="GO:0016616">
    <property type="term" value="F:oxidoreductase activity, acting on the CH-OH group of donors, NAD or NADP as acceptor"/>
    <property type="evidence" value="ECO:0007669"/>
    <property type="project" value="TreeGrafter"/>
</dbReference>
<dbReference type="Pfam" id="PF01370">
    <property type="entry name" value="Epimerase"/>
    <property type="match status" value="1"/>
</dbReference>
<evidence type="ECO:0000313" key="4">
    <source>
        <dbReference type="EMBL" id="OQD73474.1"/>
    </source>
</evidence>
<dbReference type="PANTHER" id="PTHR10366">
    <property type="entry name" value="NAD DEPENDENT EPIMERASE/DEHYDRATASE"/>
    <property type="match status" value="1"/>
</dbReference>
<evidence type="ECO:0000256" key="2">
    <source>
        <dbReference type="ARBA" id="ARBA00023445"/>
    </source>
</evidence>
<keyword evidence="1" id="KW-0560">Oxidoreductase</keyword>
<evidence type="ECO:0000259" key="3">
    <source>
        <dbReference type="Pfam" id="PF01370"/>
    </source>
</evidence>
<organism evidence="4 5">
    <name type="scientific">Penicillium decumbens</name>
    <dbReference type="NCBI Taxonomy" id="69771"/>
    <lineage>
        <taxon>Eukaryota</taxon>
        <taxon>Fungi</taxon>
        <taxon>Dikarya</taxon>
        <taxon>Ascomycota</taxon>
        <taxon>Pezizomycotina</taxon>
        <taxon>Eurotiomycetes</taxon>
        <taxon>Eurotiomycetidae</taxon>
        <taxon>Eurotiales</taxon>
        <taxon>Aspergillaceae</taxon>
        <taxon>Penicillium</taxon>
    </lineage>
</organism>
<evidence type="ECO:0000256" key="1">
    <source>
        <dbReference type="ARBA" id="ARBA00023002"/>
    </source>
</evidence>
<dbReference type="Proteomes" id="UP000191522">
    <property type="component" value="Unassembled WGS sequence"/>
</dbReference>
<dbReference type="STRING" id="69771.A0A1V6P907"/>
<dbReference type="OMA" id="MHRSEFI"/>
<comment type="similarity">
    <text evidence="2">Belongs to the NAD(P)-dependent epimerase/dehydratase family. Dihydroflavonol-4-reductase subfamily.</text>
</comment>
<comment type="caution">
    <text evidence="4">The sequence shown here is derived from an EMBL/GenBank/DDBJ whole genome shotgun (WGS) entry which is preliminary data.</text>
</comment>
<proteinExistence type="inferred from homology"/>
<keyword evidence="5" id="KW-1185">Reference proteome</keyword>
<feature type="domain" description="NAD-dependent epimerase/dehydratase" evidence="3">
    <location>
        <begin position="14"/>
        <end position="269"/>
    </location>
</feature>
<dbReference type="PANTHER" id="PTHR10366:SF562">
    <property type="entry name" value="ALDEHYDE REDUCTASE II (AFU_ORTHOLOGUE AFUA_1G11360)"/>
    <property type="match status" value="1"/>
</dbReference>
<dbReference type="InterPro" id="IPR001509">
    <property type="entry name" value="Epimerase_deHydtase"/>
</dbReference>
<protein>
    <recommendedName>
        <fullName evidence="3">NAD-dependent epimerase/dehydratase domain-containing protein</fullName>
    </recommendedName>
</protein>
<dbReference type="SUPFAM" id="SSF51735">
    <property type="entry name" value="NAD(P)-binding Rossmann-fold domains"/>
    <property type="match status" value="1"/>
</dbReference>
<evidence type="ECO:0000313" key="5">
    <source>
        <dbReference type="Proteomes" id="UP000191522"/>
    </source>
</evidence>
<sequence length="339" mass="37678">MAQNQYTLPPGSRILVTGANGYIASHIVDKLLDLGYLVRGTIRAPKPWLNKYFEDKYGPNVFETVFVESFSNKDELEGIMENVDGVIHAASDLSFNGDPNVVIPWVVKAAVSVLEVAALKPSIKRVVLISSSAAIYHTPDPNGRRFDENSWNDAAAKTAWDKSIPEEEKGLAVYATSKMEAERESWKWVKEHQPHFEFNTVLPSFSLGRTLVPEIFGSTMGYARTLLAGSDAVLKFTDQYVVDVEDVARLCIVGLLEPTAKSERIFAMGEQFNVGDLVTILRELRPNNKKIPDPPANIVIDRTELVPRPRAEEFLRSFFGLSGFTGLRKSLEAGIEGFE</sequence>
<dbReference type="OrthoDB" id="2735536at2759"/>
<dbReference type="InterPro" id="IPR050425">
    <property type="entry name" value="NAD(P)_dehydrat-like"/>
</dbReference>
<dbReference type="Gene3D" id="3.40.50.720">
    <property type="entry name" value="NAD(P)-binding Rossmann-like Domain"/>
    <property type="match status" value="1"/>
</dbReference>
<gene>
    <name evidence="4" type="ORF">PENDEC_c015G04050</name>
</gene>
<dbReference type="InterPro" id="IPR036291">
    <property type="entry name" value="NAD(P)-bd_dom_sf"/>
</dbReference>
<name>A0A1V6P907_PENDC</name>
<dbReference type="EMBL" id="MDYL01000015">
    <property type="protein sequence ID" value="OQD73474.1"/>
    <property type="molecule type" value="Genomic_DNA"/>
</dbReference>
<dbReference type="AlphaFoldDB" id="A0A1V6P907"/>